<keyword evidence="2" id="KW-1185">Reference proteome</keyword>
<dbReference type="EMBL" id="RRYP01000069">
    <property type="protein sequence ID" value="TNV88123.1"/>
    <property type="molecule type" value="Genomic_DNA"/>
</dbReference>
<dbReference type="Gene3D" id="2.10.220.10">
    <property type="entry name" value="Hormone Receptor, Insulin-like Growth Factor Receptor 1, Chain A, domain 2"/>
    <property type="match status" value="1"/>
</dbReference>
<proteinExistence type="predicted"/>
<dbReference type="AlphaFoldDB" id="A0A8J8P719"/>
<organism evidence="1 2">
    <name type="scientific">Halteria grandinella</name>
    <dbReference type="NCBI Taxonomy" id="5974"/>
    <lineage>
        <taxon>Eukaryota</taxon>
        <taxon>Sar</taxon>
        <taxon>Alveolata</taxon>
        <taxon>Ciliophora</taxon>
        <taxon>Intramacronucleata</taxon>
        <taxon>Spirotrichea</taxon>
        <taxon>Stichotrichia</taxon>
        <taxon>Sporadotrichida</taxon>
        <taxon>Halteriidae</taxon>
        <taxon>Halteria</taxon>
    </lineage>
</organism>
<name>A0A8J8P719_HALGN</name>
<dbReference type="InterPro" id="IPR009030">
    <property type="entry name" value="Growth_fac_rcpt_cys_sf"/>
</dbReference>
<reference evidence="1" key="1">
    <citation type="submission" date="2019-06" db="EMBL/GenBank/DDBJ databases">
        <authorList>
            <person name="Zheng W."/>
        </authorList>
    </citation>
    <scope>NUCLEOTIDE SEQUENCE</scope>
    <source>
        <strain evidence="1">QDHG01</strain>
    </source>
</reference>
<sequence length="78" mass="8869">MQVLLISSLAQPLTLDDCQIETLDSALQPEPYCLLCRQGYIVYENKCIKKCPSGTHYSYEPMSYELKAKLISKGDYSE</sequence>
<dbReference type="OrthoDB" id="297693at2759"/>
<accession>A0A8J8P719</accession>
<protein>
    <submittedName>
        <fullName evidence="1">Uncharacterized protein</fullName>
    </submittedName>
</protein>
<dbReference type="SUPFAM" id="SSF57184">
    <property type="entry name" value="Growth factor receptor domain"/>
    <property type="match status" value="1"/>
</dbReference>
<evidence type="ECO:0000313" key="1">
    <source>
        <dbReference type="EMBL" id="TNV88123.1"/>
    </source>
</evidence>
<comment type="caution">
    <text evidence="1">The sequence shown here is derived from an EMBL/GenBank/DDBJ whole genome shotgun (WGS) entry which is preliminary data.</text>
</comment>
<evidence type="ECO:0000313" key="2">
    <source>
        <dbReference type="Proteomes" id="UP000785679"/>
    </source>
</evidence>
<gene>
    <name evidence="1" type="ORF">FGO68_gene12504</name>
</gene>
<dbReference type="Proteomes" id="UP000785679">
    <property type="component" value="Unassembled WGS sequence"/>
</dbReference>